<dbReference type="STRING" id="283909.R7V309"/>
<feature type="region of interest" description="Disordered" evidence="1">
    <location>
        <begin position="1"/>
        <end position="123"/>
    </location>
</feature>
<feature type="region of interest" description="Disordered" evidence="1">
    <location>
        <begin position="318"/>
        <end position="363"/>
    </location>
</feature>
<dbReference type="EnsemblMetazoa" id="CapteT198683">
    <property type="protein sequence ID" value="CapteP198683"/>
    <property type="gene ID" value="CapteG198683"/>
</dbReference>
<dbReference type="Proteomes" id="UP000014760">
    <property type="component" value="Unassembled WGS sequence"/>
</dbReference>
<sequence>MGQQESHVSSAGRRSHPSPAADQRKGVAAAAASSPTPLPVSHSPGRNRGKMDKLFGRARSGFDARFRRDRSSSPAPQRGVKRKDESPGSSLDDTPTLPHRALTSSQISTDEQMDGPDDNKDAVLPGVASEVDAESFNGKEDSEVMSAIAGSSPITASSISHFTPIPRFPQCESPSLKFPERMSPSFLAEGVSSSPPHRLPPSPRSLKGCGGFEEACPDEMGSSYLAPLVTSEEMGLSPIEEKSETSSMFSKSSDDAARRALRAKDVQCIARHKVPGYDYTAMREDAHKEEEGEDMAQTSPEDISPLYAKQYYNLVAPSSDASSLMSTPTEDTFTDAADRSPLDSPYLSAGDKTPEEDIRQPKANVMSISIDSGLEAAKISSSHHPSFAKQVQSLREGANLSTESSLQDAEPFAVKRNTWVEADASASLDRQRPQRLRPKKRSRYASEDSFLVSPASDSETSSLCRPPSRAVSLEEVISQPTPVPDKLNFTQLDKFEGHMLINWLCSSFTEHHYLFHLLAGSDMRVLAVQFCTHMLAAGVILRLEQHETEKIFKPDLMYYWAHSEPVLQPCKMAVLPGRLMTQQFWPPSKADDEERQQSPQHPTCSEASVKARYYEL</sequence>
<dbReference type="HOGENOM" id="CLU_443622_0_0_1"/>
<feature type="compositionally biased region" description="Basic residues" evidence="1">
    <location>
        <begin position="433"/>
        <end position="443"/>
    </location>
</feature>
<dbReference type="AlphaFoldDB" id="R7V309"/>
<feature type="compositionally biased region" description="Polar residues" evidence="1">
    <location>
        <begin position="319"/>
        <end position="331"/>
    </location>
</feature>
<dbReference type="OrthoDB" id="427644at2759"/>
<feature type="region of interest" description="Disordered" evidence="1">
    <location>
        <begin position="283"/>
        <end position="303"/>
    </location>
</feature>
<protein>
    <submittedName>
        <fullName evidence="2 3">Uncharacterized protein</fullName>
    </submittedName>
</protein>
<name>R7V309_CAPTE</name>
<feature type="compositionally biased region" description="Basic and acidic residues" evidence="1">
    <location>
        <begin position="49"/>
        <end position="71"/>
    </location>
</feature>
<dbReference type="EMBL" id="KB295623">
    <property type="protein sequence ID" value="ELU12882.1"/>
    <property type="molecule type" value="Genomic_DNA"/>
</dbReference>
<keyword evidence="4" id="KW-1185">Reference proteome</keyword>
<reference evidence="2 4" key="2">
    <citation type="journal article" date="2013" name="Nature">
        <title>Insights into bilaterian evolution from three spiralian genomes.</title>
        <authorList>
            <person name="Simakov O."/>
            <person name="Marletaz F."/>
            <person name="Cho S.J."/>
            <person name="Edsinger-Gonzales E."/>
            <person name="Havlak P."/>
            <person name="Hellsten U."/>
            <person name="Kuo D.H."/>
            <person name="Larsson T."/>
            <person name="Lv J."/>
            <person name="Arendt D."/>
            <person name="Savage R."/>
            <person name="Osoegawa K."/>
            <person name="de Jong P."/>
            <person name="Grimwood J."/>
            <person name="Chapman J.A."/>
            <person name="Shapiro H."/>
            <person name="Aerts A."/>
            <person name="Otillar R.P."/>
            <person name="Terry A.Y."/>
            <person name="Boore J.L."/>
            <person name="Grigoriev I.V."/>
            <person name="Lindberg D.R."/>
            <person name="Seaver E.C."/>
            <person name="Weisblat D.A."/>
            <person name="Putnam N.H."/>
            <person name="Rokhsar D.S."/>
        </authorList>
    </citation>
    <scope>NUCLEOTIDE SEQUENCE</scope>
    <source>
        <strain evidence="2 4">I ESC-2004</strain>
    </source>
</reference>
<reference evidence="4" key="1">
    <citation type="submission" date="2012-12" db="EMBL/GenBank/DDBJ databases">
        <authorList>
            <person name="Hellsten U."/>
            <person name="Grimwood J."/>
            <person name="Chapman J.A."/>
            <person name="Shapiro H."/>
            <person name="Aerts A."/>
            <person name="Otillar R.P."/>
            <person name="Terry A.Y."/>
            <person name="Boore J.L."/>
            <person name="Simakov O."/>
            <person name="Marletaz F."/>
            <person name="Cho S.-J."/>
            <person name="Edsinger-Gonzales E."/>
            <person name="Havlak P."/>
            <person name="Kuo D.-H."/>
            <person name="Larsson T."/>
            <person name="Lv J."/>
            <person name="Arendt D."/>
            <person name="Savage R."/>
            <person name="Osoegawa K."/>
            <person name="de Jong P."/>
            <person name="Lindberg D.R."/>
            <person name="Seaver E.C."/>
            <person name="Weisblat D.A."/>
            <person name="Putnam N.H."/>
            <person name="Grigoriev I.V."/>
            <person name="Rokhsar D.S."/>
        </authorList>
    </citation>
    <scope>NUCLEOTIDE SEQUENCE</scope>
    <source>
        <strain evidence="4">I ESC-2004</strain>
    </source>
</reference>
<feature type="region of interest" description="Disordered" evidence="1">
    <location>
        <begin position="187"/>
        <end position="213"/>
    </location>
</feature>
<proteinExistence type="predicted"/>
<evidence type="ECO:0000313" key="4">
    <source>
        <dbReference type="Proteomes" id="UP000014760"/>
    </source>
</evidence>
<feature type="region of interest" description="Disordered" evidence="1">
    <location>
        <begin position="425"/>
        <end position="466"/>
    </location>
</feature>
<organism evidence="2">
    <name type="scientific">Capitella teleta</name>
    <name type="common">Polychaete worm</name>
    <dbReference type="NCBI Taxonomy" id="283909"/>
    <lineage>
        <taxon>Eukaryota</taxon>
        <taxon>Metazoa</taxon>
        <taxon>Spiralia</taxon>
        <taxon>Lophotrochozoa</taxon>
        <taxon>Annelida</taxon>
        <taxon>Polychaeta</taxon>
        <taxon>Sedentaria</taxon>
        <taxon>Scolecida</taxon>
        <taxon>Capitellidae</taxon>
        <taxon>Capitella</taxon>
    </lineage>
</organism>
<reference evidence="3" key="3">
    <citation type="submission" date="2015-06" db="UniProtKB">
        <authorList>
            <consortium name="EnsemblMetazoa"/>
        </authorList>
    </citation>
    <scope>IDENTIFICATION</scope>
</reference>
<evidence type="ECO:0000313" key="3">
    <source>
        <dbReference type="EnsemblMetazoa" id="CapteP198683"/>
    </source>
</evidence>
<dbReference type="EMBL" id="AMQN01000772">
    <property type="status" value="NOT_ANNOTATED_CDS"/>
    <property type="molecule type" value="Genomic_DNA"/>
</dbReference>
<feature type="region of interest" description="Disordered" evidence="1">
    <location>
        <begin position="587"/>
        <end position="609"/>
    </location>
</feature>
<evidence type="ECO:0000313" key="2">
    <source>
        <dbReference type="EMBL" id="ELU12882.1"/>
    </source>
</evidence>
<evidence type="ECO:0000256" key="1">
    <source>
        <dbReference type="SAM" id="MobiDB-lite"/>
    </source>
</evidence>
<feature type="compositionally biased region" description="Polar residues" evidence="1">
    <location>
        <begin position="597"/>
        <end position="606"/>
    </location>
</feature>
<accession>R7V309</accession>
<gene>
    <name evidence="2" type="ORF">CAPTEDRAFT_198683</name>
</gene>